<dbReference type="Proteomes" id="UP000549457">
    <property type="component" value="Unassembled WGS sequence"/>
</dbReference>
<comment type="caution">
    <text evidence="1">The sequence shown here is derived from an EMBL/GenBank/DDBJ whole genome shotgun (WGS) entry which is preliminary data.</text>
</comment>
<proteinExistence type="predicted"/>
<dbReference type="Gene3D" id="3.40.50.150">
    <property type="entry name" value="Vaccinia Virus protein VP39"/>
    <property type="match status" value="1"/>
</dbReference>
<organism evidence="1 2">
    <name type="scientific">Amaricoccus macauensis</name>
    <dbReference type="NCBI Taxonomy" id="57001"/>
    <lineage>
        <taxon>Bacteria</taxon>
        <taxon>Pseudomonadati</taxon>
        <taxon>Pseudomonadota</taxon>
        <taxon>Alphaproteobacteria</taxon>
        <taxon>Rhodobacterales</taxon>
        <taxon>Paracoccaceae</taxon>
        <taxon>Amaricoccus</taxon>
    </lineage>
</organism>
<evidence type="ECO:0008006" key="3">
    <source>
        <dbReference type="Google" id="ProtNLM"/>
    </source>
</evidence>
<sequence length="240" mass="27355">MIMLSLNYANHGTVNRFRRRRALLLRQQIDDAVRRLGRDLVIMDVGGRPDYWLNLPSMDGISRIDLMNFEESELDRPLPDGAPKDLFTRSVGDARNLAGHESKSIDFVHSNSVIEHVGGWDDIGAMATELRRVGRAGWMQTPAWSFPIEPHFHVAFMHWFGAPMRARMLSLSAAKRFRRMPLARRRRVVEAVNLLSRSEVAHLFPNCTIHTERVALLAKSYVAYWHLDDAVQDGAVMQAA</sequence>
<dbReference type="InterPro" id="IPR029063">
    <property type="entry name" value="SAM-dependent_MTases_sf"/>
</dbReference>
<evidence type="ECO:0000313" key="2">
    <source>
        <dbReference type="Proteomes" id="UP000549457"/>
    </source>
</evidence>
<name>A0A840SNX4_9RHOB</name>
<protein>
    <recommendedName>
        <fullName evidence="3">Methyltransferase type 11 domain-containing protein</fullName>
    </recommendedName>
</protein>
<reference evidence="1 2" key="1">
    <citation type="submission" date="2020-08" db="EMBL/GenBank/DDBJ databases">
        <title>Genomic Encyclopedia of Type Strains, Phase IV (KMG-IV): sequencing the most valuable type-strain genomes for metagenomic binning, comparative biology and taxonomic classification.</title>
        <authorList>
            <person name="Goeker M."/>
        </authorList>
    </citation>
    <scope>NUCLEOTIDE SEQUENCE [LARGE SCALE GENOMIC DNA]</scope>
    <source>
        <strain evidence="1 2">DSM 101730</strain>
    </source>
</reference>
<keyword evidence="2" id="KW-1185">Reference proteome</keyword>
<dbReference type="AlphaFoldDB" id="A0A840SNX4"/>
<dbReference type="SUPFAM" id="SSF53335">
    <property type="entry name" value="S-adenosyl-L-methionine-dependent methyltransferases"/>
    <property type="match status" value="1"/>
</dbReference>
<dbReference type="RefSeq" id="WP_184147415.1">
    <property type="nucleotide sequence ID" value="NZ_JACHFM010000001.1"/>
</dbReference>
<evidence type="ECO:0000313" key="1">
    <source>
        <dbReference type="EMBL" id="MBB5221001.1"/>
    </source>
</evidence>
<accession>A0A840SNX4</accession>
<gene>
    <name evidence="1" type="ORF">HNP73_000922</name>
</gene>
<dbReference type="EMBL" id="JACHFM010000001">
    <property type="protein sequence ID" value="MBB5221001.1"/>
    <property type="molecule type" value="Genomic_DNA"/>
</dbReference>